<dbReference type="AlphaFoldDB" id="A0A2S8S3K4"/>
<evidence type="ECO:0000313" key="1">
    <source>
        <dbReference type="EMBL" id="PQV55391.1"/>
    </source>
</evidence>
<dbReference type="EMBL" id="PVEP01000009">
    <property type="protein sequence ID" value="PQV55391.1"/>
    <property type="molecule type" value="Genomic_DNA"/>
</dbReference>
<keyword evidence="2" id="KW-1185">Reference proteome</keyword>
<evidence type="ECO:0000313" key="2">
    <source>
        <dbReference type="Proteomes" id="UP000238338"/>
    </source>
</evidence>
<comment type="caution">
    <text evidence="1">The sequence shown here is derived from an EMBL/GenBank/DDBJ whole genome shotgun (WGS) entry which is preliminary data.</text>
</comment>
<dbReference type="OrthoDB" id="7863927at2"/>
<dbReference type="Proteomes" id="UP000238338">
    <property type="component" value="Unassembled WGS sequence"/>
</dbReference>
<sequence length="69" mass="8056">MEEVARSSSKSPTIDRRLWRIDRGDRELVAERHRTVNGRFRTVWLVPEETLRGVLWVEVVEETPGDPSP</sequence>
<proteinExistence type="predicted"/>
<accession>A0A2S8S3K4</accession>
<gene>
    <name evidence="1" type="ORF">LX70_03352</name>
</gene>
<protein>
    <submittedName>
        <fullName evidence="1">Uncharacterized protein</fullName>
    </submittedName>
</protein>
<name>A0A2S8S3K4_9RHOB</name>
<organism evidence="1 2">
    <name type="scientific">Albidovulum denitrificans</name>
    <dbReference type="NCBI Taxonomy" id="404881"/>
    <lineage>
        <taxon>Bacteria</taxon>
        <taxon>Pseudomonadati</taxon>
        <taxon>Pseudomonadota</taxon>
        <taxon>Alphaproteobacteria</taxon>
        <taxon>Rhodobacterales</taxon>
        <taxon>Paracoccaceae</taxon>
        <taxon>Albidovulum</taxon>
    </lineage>
</organism>
<dbReference type="RefSeq" id="WP_136906011.1">
    <property type="nucleotide sequence ID" value="NZ_PVEP01000009.1"/>
</dbReference>
<reference evidence="1 2" key="1">
    <citation type="submission" date="2018-02" db="EMBL/GenBank/DDBJ databases">
        <title>Genomic Encyclopedia of Archaeal and Bacterial Type Strains, Phase II (KMG-II): from individual species to whole genera.</title>
        <authorList>
            <person name="Goeker M."/>
        </authorList>
    </citation>
    <scope>NUCLEOTIDE SEQUENCE [LARGE SCALE GENOMIC DNA]</scope>
    <source>
        <strain evidence="1 2">DSM 18921</strain>
    </source>
</reference>